<evidence type="ECO:0000313" key="1">
    <source>
        <dbReference type="EMBL" id="GHC72835.1"/>
    </source>
</evidence>
<gene>
    <name evidence="1" type="ORF">GCM10007320_08990</name>
</gene>
<protein>
    <submittedName>
        <fullName evidence="1">Uncharacterized protein</fullName>
    </submittedName>
</protein>
<organism evidence="1 2">
    <name type="scientific">Pseudorhodoferax aquiterrae</name>
    <dbReference type="NCBI Taxonomy" id="747304"/>
    <lineage>
        <taxon>Bacteria</taxon>
        <taxon>Pseudomonadati</taxon>
        <taxon>Pseudomonadota</taxon>
        <taxon>Betaproteobacteria</taxon>
        <taxon>Burkholderiales</taxon>
        <taxon>Comamonadaceae</taxon>
    </lineage>
</organism>
<dbReference type="Proteomes" id="UP000626210">
    <property type="component" value="Unassembled WGS sequence"/>
</dbReference>
<comment type="caution">
    <text evidence="1">The sequence shown here is derived from an EMBL/GenBank/DDBJ whole genome shotgun (WGS) entry which is preliminary data.</text>
</comment>
<sequence>MAVLIEGQSFDSRPEWIDGRHYLRCTFKNTPLVYAGGELPSFESCTLDGVGFQFDGPAGRTLEMMRVLNSLGAPFVQAAFDFIRSPHPNVTGNKHARDE</sequence>
<keyword evidence="2" id="KW-1185">Reference proteome</keyword>
<name>A0ABQ3FXT1_9BURK</name>
<dbReference type="EMBL" id="BMYK01000002">
    <property type="protein sequence ID" value="GHC72835.1"/>
    <property type="molecule type" value="Genomic_DNA"/>
</dbReference>
<accession>A0ABQ3FXT1</accession>
<proteinExistence type="predicted"/>
<evidence type="ECO:0000313" key="2">
    <source>
        <dbReference type="Proteomes" id="UP000626210"/>
    </source>
</evidence>
<reference evidence="2" key="1">
    <citation type="journal article" date="2019" name="Int. J. Syst. Evol. Microbiol.">
        <title>The Global Catalogue of Microorganisms (GCM) 10K type strain sequencing project: providing services to taxonomists for standard genome sequencing and annotation.</title>
        <authorList>
            <consortium name="The Broad Institute Genomics Platform"/>
            <consortium name="The Broad Institute Genome Sequencing Center for Infectious Disease"/>
            <person name="Wu L."/>
            <person name="Ma J."/>
        </authorList>
    </citation>
    <scope>NUCLEOTIDE SEQUENCE [LARGE SCALE GENOMIC DNA]</scope>
    <source>
        <strain evidence="2">KCTC 23314</strain>
    </source>
</reference>